<proteinExistence type="predicted"/>
<organism evidence="2">
    <name type="scientific">Cacopsylla melanoneura</name>
    <dbReference type="NCBI Taxonomy" id="428564"/>
    <lineage>
        <taxon>Eukaryota</taxon>
        <taxon>Metazoa</taxon>
        <taxon>Ecdysozoa</taxon>
        <taxon>Arthropoda</taxon>
        <taxon>Hexapoda</taxon>
        <taxon>Insecta</taxon>
        <taxon>Pterygota</taxon>
        <taxon>Neoptera</taxon>
        <taxon>Paraneoptera</taxon>
        <taxon>Hemiptera</taxon>
        <taxon>Sternorrhyncha</taxon>
        <taxon>Psylloidea</taxon>
        <taxon>Psyllidae</taxon>
        <taxon>Psyllinae</taxon>
        <taxon>Cacopsylla</taxon>
    </lineage>
</organism>
<accession>A0A8D8LXF7</accession>
<feature type="signal peptide" evidence="1">
    <location>
        <begin position="1"/>
        <end position="23"/>
    </location>
</feature>
<keyword evidence="1" id="KW-0732">Signal</keyword>
<dbReference type="InterPro" id="IPR009003">
    <property type="entry name" value="Peptidase_S1_PA"/>
</dbReference>
<dbReference type="AlphaFoldDB" id="A0A8D8LXF7"/>
<dbReference type="EMBL" id="HBUF01028071">
    <property type="protein sequence ID" value="CAG6613601.1"/>
    <property type="molecule type" value="Transcribed_RNA"/>
</dbReference>
<dbReference type="EMBL" id="HBUF01028072">
    <property type="protein sequence ID" value="CAG6613602.1"/>
    <property type="molecule type" value="Transcribed_RNA"/>
</dbReference>
<dbReference type="EMBL" id="HBUF01028074">
    <property type="protein sequence ID" value="CAG6613603.1"/>
    <property type="molecule type" value="Transcribed_RNA"/>
</dbReference>
<dbReference type="Gene3D" id="2.40.10.10">
    <property type="entry name" value="Trypsin-like serine proteases"/>
    <property type="match status" value="1"/>
</dbReference>
<evidence type="ECO:0000256" key="1">
    <source>
        <dbReference type="SAM" id="SignalP"/>
    </source>
</evidence>
<evidence type="ECO:0000313" key="2">
    <source>
        <dbReference type="EMBL" id="CAG6613602.1"/>
    </source>
</evidence>
<dbReference type="InterPro" id="IPR043504">
    <property type="entry name" value="Peptidase_S1_PA_chymotrypsin"/>
</dbReference>
<evidence type="ECO:0008006" key="3">
    <source>
        <dbReference type="Google" id="ProtNLM"/>
    </source>
</evidence>
<dbReference type="SUPFAM" id="SSF50494">
    <property type="entry name" value="Trypsin-like serine proteases"/>
    <property type="match status" value="1"/>
</dbReference>
<protein>
    <recommendedName>
        <fullName evidence="3">Peptidase S1 domain-containing protein</fullName>
    </recommendedName>
</protein>
<name>A0A8D8LXF7_9HEMI</name>
<sequence length="99" mass="11208">MYSRLSTFLIFQAFLPWLNLLNTNPIKTNYYFSGTGPCNGDSGAGLVILDPNTNIWYLRALVSLAMVDNNTQRCDLNRSVVLTNISKFQAWIQQTLTND</sequence>
<feature type="chain" id="PRO_5036261393" description="Peptidase S1 domain-containing protein" evidence="1">
    <location>
        <begin position="24"/>
        <end position="99"/>
    </location>
</feature>
<reference evidence="2" key="1">
    <citation type="submission" date="2021-05" db="EMBL/GenBank/DDBJ databases">
        <authorList>
            <person name="Alioto T."/>
            <person name="Alioto T."/>
            <person name="Gomez Garrido J."/>
        </authorList>
    </citation>
    <scope>NUCLEOTIDE SEQUENCE</scope>
</reference>